<evidence type="ECO:0000256" key="1">
    <source>
        <dbReference type="ARBA" id="ARBA00023125"/>
    </source>
</evidence>
<dbReference type="SUPFAM" id="SSF51182">
    <property type="entry name" value="RmlC-like cupins"/>
    <property type="match status" value="1"/>
</dbReference>
<evidence type="ECO:0000313" key="4">
    <source>
        <dbReference type="EMBL" id="CUS54967.1"/>
    </source>
</evidence>
<feature type="region of interest" description="Disordered" evidence="2">
    <location>
        <begin position="73"/>
        <end position="101"/>
    </location>
</feature>
<organism evidence="4">
    <name type="scientific">hydrothermal vent metagenome</name>
    <dbReference type="NCBI Taxonomy" id="652676"/>
    <lineage>
        <taxon>unclassified sequences</taxon>
        <taxon>metagenomes</taxon>
        <taxon>ecological metagenomes</taxon>
    </lineage>
</organism>
<name>A0A160TWT9_9ZZZZ</name>
<dbReference type="InterPro" id="IPR011051">
    <property type="entry name" value="RmlC_Cupin_sf"/>
</dbReference>
<dbReference type="AlphaFoldDB" id="A0A160TWT9"/>
<gene>
    <name evidence="4" type="ORF">MGWOODY_XGa1957</name>
</gene>
<evidence type="ECO:0000259" key="3">
    <source>
        <dbReference type="Pfam" id="PF02311"/>
    </source>
</evidence>
<sequence>MQDSADPWVQALQPCSVEHTVTGYDEILYVVSSSMNLRQGNQRWRAGPGDLLWIPADETFIYEADERWVTFYSTSPPERSGSTRKTDKFPSGDPETIDSDG</sequence>
<dbReference type="Gene3D" id="2.60.120.10">
    <property type="entry name" value="Jelly Rolls"/>
    <property type="match status" value="1"/>
</dbReference>
<protein>
    <recommendedName>
        <fullName evidence="3">AraC-type arabinose-binding/dimerisation domain-containing protein</fullName>
    </recommendedName>
</protein>
<dbReference type="EMBL" id="CZRL01000107">
    <property type="protein sequence ID" value="CUS54967.1"/>
    <property type="molecule type" value="Genomic_DNA"/>
</dbReference>
<proteinExistence type="predicted"/>
<reference evidence="4" key="1">
    <citation type="submission" date="2015-10" db="EMBL/GenBank/DDBJ databases">
        <authorList>
            <person name="Gilbert D.G."/>
        </authorList>
    </citation>
    <scope>NUCLEOTIDE SEQUENCE</scope>
</reference>
<accession>A0A160TWT9</accession>
<dbReference type="GO" id="GO:0003677">
    <property type="term" value="F:DNA binding"/>
    <property type="evidence" value="ECO:0007669"/>
    <property type="project" value="UniProtKB-KW"/>
</dbReference>
<dbReference type="InterPro" id="IPR014710">
    <property type="entry name" value="RmlC-like_jellyroll"/>
</dbReference>
<evidence type="ECO:0000256" key="2">
    <source>
        <dbReference type="SAM" id="MobiDB-lite"/>
    </source>
</evidence>
<dbReference type="Pfam" id="PF02311">
    <property type="entry name" value="AraC_binding"/>
    <property type="match status" value="1"/>
</dbReference>
<dbReference type="GO" id="GO:0006355">
    <property type="term" value="P:regulation of DNA-templated transcription"/>
    <property type="evidence" value="ECO:0007669"/>
    <property type="project" value="InterPro"/>
</dbReference>
<feature type="domain" description="AraC-type arabinose-binding/dimerisation" evidence="3">
    <location>
        <begin position="26"/>
        <end position="78"/>
    </location>
</feature>
<dbReference type="InterPro" id="IPR003313">
    <property type="entry name" value="AraC-bd"/>
</dbReference>
<keyword evidence="1" id="KW-0238">DNA-binding</keyword>